<feature type="transmembrane region" description="Helical" evidence="9">
    <location>
        <begin position="186"/>
        <end position="206"/>
    </location>
</feature>
<feature type="transmembrane region" description="Helical" evidence="9">
    <location>
        <begin position="218"/>
        <end position="235"/>
    </location>
</feature>
<proteinExistence type="predicted"/>
<dbReference type="InterPro" id="IPR058533">
    <property type="entry name" value="Cation_efflux_TM"/>
</dbReference>
<protein>
    <submittedName>
        <fullName evidence="11">CDF family Co(II)/Ni(II) efflux transporter DmeF</fullName>
    </submittedName>
</protein>
<dbReference type="EMBL" id="JALGRD010000009">
    <property type="protein sequence ID" value="MCJ0974884.1"/>
    <property type="molecule type" value="Genomic_DNA"/>
</dbReference>
<keyword evidence="2" id="KW-0813">Transport</keyword>
<evidence type="ECO:0000256" key="9">
    <source>
        <dbReference type="SAM" id="Phobius"/>
    </source>
</evidence>
<feature type="domain" description="Cation efflux protein transmembrane" evidence="10">
    <location>
        <begin position="27"/>
        <end position="243"/>
    </location>
</feature>
<dbReference type="RefSeq" id="WP_243606953.1">
    <property type="nucleotide sequence ID" value="NZ_JALGRD010000009.1"/>
</dbReference>
<feature type="transmembrane region" description="Helical" evidence="9">
    <location>
        <begin position="88"/>
        <end position="110"/>
    </location>
</feature>
<feature type="transmembrane region" description="Helical" evidence="9">
    <location>
        <begin position="130"/>
        <end position="148"/>
    </location>
</feature>
<organism evidence="11 12">
    <name type="scientific">Stutzerimonas marianensis</name>
    <dbReference type="NCBI Taxonomy" id="2929513"/>
    <lineage>
        <taxon>Bacteria</taxon>
        <taxon>Pseudomonadati</taxon>
        <taxon>Pseudomonadota</taxon>
        <taxon>Gammaproteobacteria</taxon>
        <taxon>Pseudomonadales</taxon>
        <taxon>Pseudomonadaceae</taxon>
        <taxon>Stutzerimonas</taxon>
    </lineage>
</organism>
<evidence type="ECO:0000313" key="12">
    <source>
        <dbReference type="Proteomes" id="UP001139682"/>
    </source>
</evidence>
<accession>A0A9X2ATB6</accession>
<dbReference type="PANTHER" id="PTHR45755:SF4">
    <property type="entry name" value="ZINC TRANSPORTER 7"/>
    <property type="match status" value="1"/>
</dbReference>
<dbReference type="NCBIfam" id="NF033827">
    <property type="entry name" value="CDF_efflux_DmeF"/>
    <property type="match status" value="1"/>
</dbReference>
<dbReference type="Gene3D" id="1.20.1510.10">
    <property type="entry name" value="Cation efflux protein transmembrane domain"/>
    <property type="match status" value="1"/>
</dbReference>
<evidence type="ECO:0000256" key="5">
    <source>
        <dbReference type="ARBA" id="ARBA00022989"/>
    </source>
</evidence>
<dbReference type="GO" id="GO:0005385">
    <property type="term" value="F:zinc ion transmembrane transporter activity"/>
    <property type="evidence" value="ECO:0007669"/>
    <property type="project" value="InterPro"/>
</dbReference>
<evidence type="ECO:0000256" key="6">
    <source>
        <dbReference type="ARBA" id="ARBA00023065"/>
    </source>
</evidence>
<evidence type="ECO:0000256" key="4">
    <source>
        <dbReference type="ARBA" id="ARBA00022906"/>
    </source>
</evidence>
<dbReference type="GO" id="GO:0006882">
    <property type="term" value="P:intracellular zinc ion homeostasis"/>
    <property type="evidence" value="ECO:0007669"/>
    <property type="project" value="InterPro"/>
</dbReference>
<evidence type="ECO:0000256" key="2">
    <source>
        <dbReference type="ARBA" id="ARBA00022448"/>
    </source>
</evidence>
<dbReference type="SUPFAM" id="SSF161111">
    <property type="entry name" value="Cation efflux protein transmembrane domain-like"/>
    <property type="match status" value="1"/>
</dbReference>
<reference evidence="11" key="1">
    <citation type="submission" date="2022-03" db="EMBL/GenBank/DDBJ databases">
        <title>Pseudomonas marianensis sp. nov., a marine bacterium isolated from deep-sea sediments of the Mariana Trench.</title>
        <authorList>
            <person name="Wei Y."/>
        </authorList>
    </citation>
    <scope>NUCLEOTIDE SEQUENCE</scope>
    <source>
        <strain evidence="11">PS1</strain>
    </source>
</reference>
<keyword evidence="5 9" id="KW-1133">Transmembrane helix</keyword>
<dbReference type="InterPro" id="IPR045316">
    <property type="entry name" value="Msc2-like"/>
</dbReference>
<evidence type="ECO:0000313" key="11">
    <source>
        <dbReference type="EMBL" id="MCJ0974884.1"/>
    </source>
</evidence>
<dbReference type="Pfam" id="PF01545">
    <property type="entry name" value="Cation_efflux"/>
    <property type="match status" value="1"/>
</dbReference>
<feature type="transmembrane region" description="Helical" evidence="9">
    <location>
        <begin position="59"/>
        <end position="76"/>
    </location>
</feature>
<evidence type="ECO:0000256" key="8">
    <source>
        <dbReference type="SAM" id="MobiDB-lite"/>
    </source>
</evidence>
<dbReference type="PANTHER" id="PTHR45755">
    <property type="match status" value="1"/>
</dbReference>
<feature type="transmembrane region" description="Helical" evidence="9">
    <location>
        <begin position="26"/>
        <end position="47"/>
    </location>
</feature>
<dbReference type="InterPro" id="IPR002524">
    <property type="entry name" value="Cation_efflux"/>
</dbReference>
<feature type="region of interest" description="Disordered" evidence="8">
    <location>
        <begin position="157"/>
        <end position="178"/>
    </location>
</feature>
<evidence type="ECO:0000259" key="10">
    <source>
        <dbReference type="Pfam" id="PF01545"/>
    </source>
</evidence>
<dbReference type="NCBIfam" id="TIGR01297">
    <property type="entry name" value="CDF"/>
    <property type="match status" value="1"/>
</dbReference>
<dbReference type="InterPro" id="IPR027469">
    <property type="entry name" value="Cation_efflux_TMD_sf"/>
</dbReference>
<name>A0A9X2ATB6_9GAMM</name>
<keyword evidence="12" id="KW-1185">Reference proteome</keyword>
<dbReference type="AlphaFoldDB" id="A0A9X2ATB6"/>
<comment type="caution">
    <text evidence="11">The sequence shown here is derived from an EMBL/GenBank/DDBJ whole genome shotgun (WGS) entry which is preliminary data.</text>
</comment>
<keyword evidence="7 9" id="KW-0472">Membrane</keyword>
<keyword evidence="4" id="KW-0862">Zinc</keyword>
<gene>
    <name evidence="11" type="primary">dmeF</name>
    <name evidence="11" type="ORF">MST27_16040</name>
</gene>
<sequence>MTDCDHSNWHPSHHYRPLEHRAERRTWAVVTLTGLTMVAEIVAGYLFNSMALLADGWHMASHMVAIGLAAFAYALARRYAGDRRFAFGTWKIEVLAGFASAVLLVLVALVMIGESLSRLWSPASIGFDEALWVAVLGLLVNLASAWLLQDQHEHAHGHEHAHHDHDHDHDHAHPSSEGRDLNRHAAFVHVLTDALTSVAAIIALLGGKYLGWGWLDPLMGIIGAVVILFWAKGLLRDTAKALLDREMDDPLVERVRRQLEAVPDTEVTDLHLWRVGRAQYSCVLSVVTHQPHAPDHYKAALASFSELVHVTAEVNRCDQSARVDSSA</sequence>
<evidence type="ECO:0000256" key="1">
    <source>
        <dbReference type="ARBA" id="ARBA00004141"/>
    </source>
</evidence>
<keyword evidence="6" id="KW-0406">Ion transport</keyword>
<keyword evidence="4" id="KW-0864">Zinc transport</keyword>
<evidence type="ECO:0000256" key="3">
    <source>
        <dbReference type="ARBA" id="ARBA00022692"/>
    </source>
</evidence>
<dbReference type="GO" id="GO:0016020">
    <property type="term" value="C:membrane"/>
    <property type="evidence" value="ECO:0007669"/>
    <property type="project" value="UniProtKB-SubCell"/>
</dbReference>
<keyword evidence="3 9" id="KW-0812">Transmembrane</keyword>
<evidence type="ECO:0000256" key="7">
    <source>
        <dbReference type="ARBA" id="ARBA00023136"/>
    </source>
</evidence>
<comment type="subcellular location">
    <subcellularLocation>
        <location evidence="1">Membrane</location>
        <topology evidence="1">Multi-pass membrane protein</topology>
    </subcellularLocation>
</comment>
<dbReference type="Proteomes" id="UP001139682">
    <property type="component" value="Unassembled WGS sequence"/>
</dbReference>